<dbReference type="OrthoDB" id="5862608at2759"/>
<dbReference type="InterPro" id="IPR047574">
    <property type="entry name" value="AD"/>
</dbReference>
<feature type="transmembrane region" description="Helical" evidence="7">
    <location>
        <begin position="61"/>
        <end position="80"/>
    </location>
</feature>
<keyword evidence="4 7" id="KW-1133">Transmembrane helix</keyword>
<dbReference type="InterPro" id="IPR019397">
    <property type="entry name" value="Uncharacterised_TMEM39"/>
</dbReference>
<dbReference type="PROSITE" id="PS52001">
    <property type="entry name" value="AD"/>
    <property type="match status" value="1"/>
</dbReference>
<comment type="subcellular location">
    <subcellularLocation>
        <location evidence="1">Membrane</location>
        <topology evidence="1">Multi-pass membrane protein</topology>
    </subcellularLocation>
</comment>
<comment type="caution">
    <text evidence="9">The sequence shown here is derived from an EMBL/GenBank/DDBJ whole genome shotgun (WGS) entry which is preliminary data.</text>
</comment>
<feature type="transmembrane region" description="Helical" evidence="7">
    <location>
        <begin position="303"/>
        <end position="323"/>
    </location>
</feature>
<dbReference type="Pfam" id="PF10271">
    <property type="entry name" value="Tmp39"/>
    <property type="match status" value="2"/>
</dbReference>
<sequence>MVGRSAARNRHHGNRAMAQTSSAAAALSSRIDERRRSEDCAGLTVQMHPVWPEMPQGQGELFFECTLFLYSVLALFLQYLNLYKTLWWLPKSYWHYSMKFHLINPYLLSCVGLLLGLSIFTDRRKAQKFHLINPYLLSCVGLLLGLRVTKCFWNTISELASSASQGASGTQLLIWRIVEWAFVKTPMFTMVATSFMFSFSRVYADFPFKSLLYFGHPLIFFIFLYYCELLHKLHRLISAVHFVAKGGDLGDVANAPLLFPSLPVPQTLVDVDSVVHMCSSDPAQIREEVAVLTRDFNLRMKHCLFSGLSTAYLSIFVPCVFTPQRSPSGMPQQMHVDIAWVIELFLVVFLTSFALYITYLLPIQYCDLLHRSATHLGRWEKVDLRIAPPPSNLPLSATTTTHTVYQLWEPDSLYAEGTVVRHEGQTYRAHASTGALGVAAEPGDPEHLRFYRVGAEPVTLINAMCLFEVALIAAQFWMLVLTTDWQHIVTLVLLMFANYLLLAKVFKDRVVIGRIYNPSPEDLQLIKQMQQGVRKTMLCKEVSSMNARDVFKLTGKPIVLQLLNGKMLSGNVYTLDPATRSLIIFQFHQQESIRMCLIPGDAFGCLEVVESGERLPDGCTECTSQLVDWLRSLMGIVRPATQLNSHFQERKKALVNWLRANGAYDAKEDDEHTIHVFDDVLIRPPYTPDDCFCDNSRALLSIQLSIRRFDAQHSQKFT</sequence>
<dbReference type="Gene3D" id="2.30.30.100">
    <property type="match status" value="1"/>
</dbReference>
<organism evidence="9 10">
    <name type="scientific">Toxocara canis</name>
    <name type="common">Canine roundworm</name>
    <dbReference type="NCBI Taxonomy" id="6265"/>
    <lineage>
        <taxon>Eukaryota</taxon>
        <taxon>Metazoa</taxon>
        <taxon>Ecdysozoa</taxon>
        <taxon>Nematoda</taxon>
        <taxon>Chromadorea</taxon>
        <taxon>Rhabditida</taxon>
        <taxon>Spirurina</taxon>
        <taxon>Ascaridomorpha</taxon>
        <taxon>Ascaridoidea</taxon>
        <taxon>Toxocaridae</taxon>
        <taxon>Toxocara</taxon>
    </lineage>
</organism>
<feature type="transmembrane region" description="Helical" evidence="7">
    <location>
        <begin position="458"/>
        <end position="479"/>
    </location>
</feature>
<feature type="region of interest" description="Disordered" evidence="6">
    <location>
        <begin position="1"/>
        <end position="22"/>
    </location>
</feature>
<comment type="similarity">
    <text evidence="2">Belongs to the TMEM39 family.</text>
</comment>
<feature type="transmembrane region" description="Helical" evidence="7">
    <location>
        <begin position="338"/>
        <end position="361"/>
    </location>
</feature>
<evidence type="ECO:0000256" key="5">
    <source>
        <dbReference type="ARBA" id="ARBA00023136"/>
    </source>
</evidence>
<name>A0A0B2VFQ5_TOXCA</name>
<feature type="transmembrane region" description="Helical" evidence="7">
    <location>
        <begin position="210"/>
        <end position="227"/>
    </location>
</feature>
<evidence type="ECO:0000313" key="10">
    <source>
        <dbReference type="Proteomes" id="UP000031036"/>
    </source>
</evidence>
<feature type="transmembrane region" description="Helical" evidence="7">
    <location>
        <begin position="181"/>
        <end position="204"/>
    </location>
</feature>
<dbReference type="Proteomes" id="UP000031036">
    <property type="component" value="Unassembled WGS sequence"/>
</dbReference>
<dbReference type="OMA" id="RIVEWAF"/>
<dbReference type="EMBL" id="JPKZ01001747">
    <property type="protein sequence ID" value="KHN80398.1"/>
    <property type="molecule type" value="Genomic_DNA"/>
</dbReference>
<evidence type="ECO:0000256" key="7">
    <source>
        <dbReference type="SAM" id="Phobius"/>
    </source>
</evidence>
<dbReference type="STRING" id="6265.A0A0B2VFQ5"/>
<feature type="transmembrane region" description="Helical" evidence="7">
    <location>
        <begin position="100"/>
        <end position="120"/>
    </location>
</feature>
<evidence type="ECO:0000256" key="3">
    <source>
        <dbReference type="ARBA" id="ARBA00022692"/>
    </source>
</evidence>
<gene>
    <name evidence="9" type="primary">Tmem39a</name>
    <name evidence="9" type="ORF">Tcan_09699</name>
</gene>
<proteinExistence type="inferred from homology"/>
<protein>
    <submittedName>
        <fullName evidence="9">Transmembrane protein 39A</fullName>
    </submittedName>
</protein>
<keyword evidence="3 7" id="KW-0812">Transmembrane</keyword>
<evidence type="ECO:0000256" key="2">
    <source>
        <dbReference type="ARBA" id="ARBA00010737"/>
    </source>
</evidence>
<evidence type="ECO:0000256" key="6">
    <source>
        <dbReference type="SAM" id="MobiDB-lite"/>
    </source>
</evidence>
<reference evidence="9 10" key="1">
    <citation type="submission" date="2014-11" db="EMBL/GenBank/DDBJ databases">
        <title>Genetic blueprint of the zoonotic pathogen Toxocara canis.</title>
        <authorList>
            <person name="Zhu X.-Q."/>
            <person name="Korhonen P.K."/>
            <person name="Cai H."/>
            <person name="Young N.D."/>
            <person name="Nejsum P."/>
            <person name="von Samson-Himmelstjerna G."/>
            <person name="Boag P.R."/>
            <person name="Tan P."/>
            <person name="Li Q."/>
            <person name="Min J."/>
            <person name="Yang Y."/>
            <person name="Wang X."/>
            <person name="Fang X."/>
            <person name="Hall R.S."/>
            <person name="Hofmann A."/>
            <person name="Sternberg P.W."/>
            <person name="Jex A.R."/>
            <person name="Gasser R.B."/>
        </authorList>
    </citation>
    <scope>NUCLEOTIDE SEQUENCE [LARGE SCALE GENOMIC DNA]</scope>
    <source>
        <strain evidence="9">PN_DK_2014</strain>
    </source>
</reference>
<evidence type="ECO:0000259" key="8">
    <source>
        <dbReference type="PROSITE" id="PS52001"/>
    </source>
</evidence>
<feature type="domain" description="AD" evidence="8">
    <location>
        <begin position="632"/>
        <end position="714"/>
    </location>
</feature>
<accession>A0A0B2VFQ5</accession>
<evidence type="ECO:0000313" key="9">
    <source>
        <dbReference type="EMBL" id="KHN80398.1"/>
    </source>
</evidence>
<dbReference type="PANTHER" id="PTHR12995">
    <property type="entry name" value="FI21814P1"/>
    <property type="match status" value="1"/>
</dbReference>
<dbReference type="AlphaFoldDB" id="A0A0B2VFQ5"/>
<evidence type="ECO:0000256" key="4">
    <source>
        <dbReference type="ARBA" id="ARBA00022989"/>
    </source>
</evidence>
<keyword evidence="10" id="KW-1185">Reference proteome</keyword>
<dbReference type="PANTHER" id="PTHR12995:SF4">
    <property type="entry name" value="FI21814P1"/>
    <property type="match status" value="1"/>
</dbReference>
<dbReference type="GO" id="GO:0016020">
    <property type="term" value="C:membrane"/>
    <property type="evidence" value="ECO:0007669"/>
    <property type="project" value="UniProtKB-SubCell"/>
</dbReference>
<evidence type="ECO:0000256" key="1">
    <source>
        <dbReference type="ARBA" id="ARBA00004141"/>
    </source>
</evidence>
<feature type="transmembrane region" description="Helical" evidence="7">
    <location>
        <begin position="485"/>
        <end position="506"/>
    </location>
</feature>
<keyword evidence="5 7" id="KW-0472">Membrane</keyword>